<comment type="caution">
    <text evidence="1">The sequence shown here is derived from an EMBL/GenBank/DDBJ whole genome shotgun (WGS) entry which is preliminary data.</text>
</comment>
<protein>
    <submittedName>
        <fullName evidence="1">Uncharacterized protein</fullName>
    </submittedName>
</protein>
<sequence length="118" mass="13591">MMNSIFKWLGVGGKDLGSSYMGWNEFALGVHSCEQLRVQEEGMMRSIRCSKQLMRCLGLHETAALKRIEKEFMKLFLLSTESFRKEEEFVFNISFLVKFISEVFNVGNGLDGTFTMIK</sequence>
<evidence type="ECO:0000313" key="2">
    <source>
        <dbReference type="Proteomes" id="UP000499080"/>
    </source>
</evidence>
<dbReference type="Proteomes" id="UP000499080">
    <property type="component" value="Unassembled WGS sequence"/>
</dbReference>
<accession>A0A4Y2HTL5</accession>
<reference evidence="1 2" key="1">
    <citation type="journal article" date="2019" name="Sci. Rep.">
        <title>Orb-weaving spider Araneus ventricosus genome elucidates the spidroin gene catalogue.</title>
        <authorList>
            <person name="Kono N."/>
            <person name="Nakamura H."/>
            <person name="Ohtoshi R."/>
            <person name="Moran D.A.P."/>
            <person name="Shinohara A."/>
            <person name="Yoshida Y."/>
            <person name="Fujiwara M."/>
            <person name="Mori M."/>
            <person name="Tomita M."/>
            <person name="Arakawa K."/>
        </authorList>
    </citation>
    <scope>NUCLEOTIDE SEQUENCE [LARGE SCALE GENOMIC DNA]</scope>
</reference>
<dbReference type="AlphaFoldDB" id="A0A4Y2HTL5"/>
<keyword evidence="2" id="KW-1185">Reference proteome</keyword>
<evidence type="ECO:0000313" key="1">
    <source>
        <dbReference type="EMBL" id="GBM68731.1"/>
    </source>
</evidence>
<gene>
    <name evidence="1" type="ORF">AVEN_69142_1</name>
</gene>
<proteinExistence type="predicted"/>
<name>A0A4Y2HTL5_ARAVE</name>
<organism evidence="1 2">
    <name type="scientific">Araneus ventricosus</name>
    <name type="common">Orbweaver spider</name>
    <name type="synonym">Epeira ventricosa</name>
    <dbReference type="NCBI Taxonomy" id="182803"/>
    <lineage>
        <taxon>Eukaryota</taxon>
        <taxon>Metazoa</taxon>
        <taxon>Ecdysozoa</taxon>
        <taxon>Arthropoda</taxon>
        <taxon>Chelicerata</taxon>
        <taxon>Arachnida</taxon>
        <taxon>Araneae</taxon>
        <taxon>Araneomorphae</taxon>
        <taxon>Entelegynae</taxon>
        <taxon>Araneoidea</taxon>
        <taxon>Araneidae</taxon>
        <taxon>Araneus</taxon>
    </lineage>
</organism>
<dbReference type="EMBL" id="BGPR01002159">
    <property type="protein sequence ID" value="GBM68731.1"/>
    <property type="molecule type" value="Genomic_DNA"/>
</dbReference>